<dbReference type="EMBL" id="CP012109">
    <property type="protein sequence ID" value="AKQ66385.1"/>
    <property type="molecule type" value="Genomic_DNA"/>
</dbReference>
<dbReference type="PATRIC" id="fig|1297742.4.peg.3325"/>
<proteinExistence type="predicted"/>
<sequence>MFREKLRPRTARFNPDQASLHREPFHGCLHDAAPVSLPVGQWPRGFG</sequence>
<evidence type="ECO:0000313" key="2">
    <source>
        <dbReference type="Proteomes" id="UP000009026"/>
    </source>
</evidence>
<keyword evidence="2" id="KW-1185">Reference proteome</keyword>
<name>A0A0H4WYF2_9BACT</name>
<dbReference type="KEGG" id="mym:A176_003297"/>
<organism evidence="1 2">
    <name type="scientific">Pseudomyxococcus hansupus</name>
    <dbReference type="NCBI Taxonomy" id="1297742"/>
    <lineage>
        <taxon>Bacteria</taxon>
        <taxon>Pseudomonadati</taxon>
        <taxon>Myxococcota</taxon>
        <taxon>Myxococcia</taxon>
        <taxon>Myxococcales</taxon>
        <taxon>Cystobacterineae</taxon>
        <taxon>Myxococcaceae</taxon>
        <taxon>Pseudomyxococcus</taxon>
    </lineage>
</organism>
<gene>
    <name evidence="1" type="ORF">A176_003297</name>
</gene>
<reference evidence="1 2" key="1">
    <citation type="journal article" date="2016" name="PLoS ONE">
        <title>Complete Genome Sequence and Comparative Genomics of a Novel Myxobacterium Myxococcus hansupus.</title>
        <authorList>
            <person name="Sharma G."/>
            <person name="Narwani T."/>
            <person name="Subramanian S."/>
        </authorList>
    </citation>
    <scope>NUCLEOTIDE SEQUENCE [LARGE SCALE GENOMIC DNA]</scope>
    <source>
        <strain evidence="2">mixupus</strain>
    </source>
</reference>
<dbReference type="AlphaFoldDB" id="A0A0H4WYF2"/>
<accession>A0A0H4WYF2</accession>
<dbReference type="STRING" id="1297742.A176_003297"/>
<protein>
    <submittedName>
        <fullName evidence="1">Uncharacterized protein</fullName>
    </submittedName>
</protein>
<evidence type="ECO:0000313" key="1">
    <source>
        <dbReference type="EMBL" id="AKQ66385.1"/>
    </source>
</evidence>
<dbReference type="Proteomes" id="UP000009026">
    <property type="component" value="Chromosome"/>
</dbReference>